<dbReference type="InterPro" id="IPR045062">
    <property type="entry name" value="Cyt_c_biogenesis_CcsA/CcmC"/>
</dbReference>
<dbReference type="GO" id="GO:0020037">
    <property type="term" value="F:heme binding"/>
    <property type="evidence" value="ECO:0007669"/>
    <property type="project" value="InterPro"/>
</dbReference>
<evidence type="ECO:0000256" key="6">
    <source>
        <dbReference type="SAM" id="Phobius"/>
    </source>
</evidence>
<dbReference type="Pfam" id="PF01578">
    <property type="entry name" value="Cytochrom_C_asm"/>
    <property type="match status" value="2"/>
</dbReference>
<feature type="domain" description="Cytochrome c assembly protein" evidence="7">
    <location>
        <begin position="285"/>
        <end position="410"/>
    </location>
</feature>
<feature type="transmembrane region" description="Helical" evidence="6">
    <location>
        <begin position="323"/>
        <end position="345"/>
    </location>
</feature>
<evidence type="ECO:0000256" key="3">
    <source>
        <dbReference type="ARBA" id="ARBA00022748"/>
    </source>
</evidence>
<evidence type="ECO:0000256" key="2">
    <source>
        <dbReference type="ARBA" id="ARBA00022692"/>
    </source>
</evidence>
<dbReference type="PANTHER" id="PTHR30071:SF1">
    <property type="entry name" value="CYTOCHROME B_B6 PROTEIN-RELATED"/>
    <property type="match status" value="1"/>
</dbReference>
<feature type="transmembrane region" description="Helical" evidence="6">
    <location>
        <begin position="6"/>
        <end position="30"/>
    </location>
</feature>
<protein>
    <submittedName>
        <fullName evidence="8">C-type cytochrome biogenesis protein CcsB</fullName>
    </submittedName>
</protein>
<feature type="transmembrane region" description="Helical" evidence="6">
    <location>
        <begin position="189"/>
        <end position="207"/>
    </location>
</feature>
<feature type="transmembrane region" description="Helical" evidence="6">
    <location>
        <begin position="107"/>
        <end position="128"/>
    </location>
</feature>
<feature type="transmembrane region" description="Helical" evidence="6">
    <location>
        <begin position="357"/>
        <end position="373"/>
    </location>
</feature>
<evidence type="ECO:0000259" key="7">
    <source>
        <dbReference type="Pfam" id="PF01578"/>
    </source>
</evidence>
<dbReference type="PANTHER" id="PTHR30071">
    <property type="entry name" value="HEME EXPORTER PROTEIN C"/>
    <property type="match status" value="1"/>
</dbReference>
<accession>A0A5R9G9E7</accession>
<reference evidence="8 9" key="1">
    <citation type="submission" date="2019-05" db="EMBL/GenBank/DDBJ databases">
        <authorList>
            <person name="Narsing Rao M.P."/>
            <person name="Li W.J."/>
        </authorList>
    </citation>
    <scope>NUCLEOTIDE SEQUENCE [LARGE SCALE GENOMIC DNA]</scope>
    <source>
        <strain evidence="8 9">SYSU_K30003</strain>
    </source>
</reference>
<name>A0A5R9G9E7_9BACL</name>
<evidence type="ECO:0000256" key="5">
    <source>
        <dbReference type="ARBA" id="ARBA00023136"/>
    </source>
</evidence>
<evidence type="ECO:0000313" key="8">
    <source>
        <dbReference type="EMBL" id="TLS53057.1"/>
    </source>
</evidence>
<dbReference type="EMBL" id="VCIW01000003">
    <property type="protein sequence ID" value="TLS53057.1"/>
    <property type="molecule type" value="Genomic_DNA"/>
</dbReference>
<organism evidence="8 9">
    <name type="scientific">Paenibacillus antri</name>
    <dbReference type="NCBI Taxonomy" id="2582848"/>
    <lineage>
        <taxon>Bacteria</taxon>
        <taxon>Bacillati</taxon>
        <taxon>Bacillota</taxon>
        <taxon>Bacilli</taxon>
        <taxon>Bacillales</taxon>
        <taxon>Paenibacillaceae</taxon>
        <taxon>Paenibacillus</taxon>
    </lineage>
</organism>
<dbReference type="GO" id="GO:0017004">
    <property type="term" value="P:cytochrome complex assembly"/>
    <property type="evidence" value="ECO:0007669"/>
    <property type="project" value="UniProtKB-KW"/>
</dbReference>
<feature type="transmembrane region" description="Helical" evidence="6">
    <location>
        <begin position="140"/>
        <end position="168"/>
    </location>
</feature>
<evidence type="ECO:0000256" key="4">
    <source>
        <dbReference type="ARBA" id="ARBA00022989"/>
    </source>
</evidence>
<dbReference type="OrthoDB" id="9814290at2"/>
<feature type="transmembrane region" description="Helical" evidence="6">
    <location>
        <begin position="278"/>
        <end position="296"/>
    </location>
</feature>
<proteinExistence type="predicted"/>
<evidence type="ECO:0000256" key="1">
    <source>
        <dbReference type="ARBA" id="ARBA00004141"/>
    </source>
</evidence>
<feature type="transmembrane region" description="Helical" evidence="6">
    <location>
        <begin position="385"/>
        <end position="409"/>
    </location>
</feature>
<dbReference type="AlphaFoldDB" id="A0A5R9G9E7"/>
<feature type="transmembrane region" description="Helical" evidence="6">
    <location>
        <begin position="84"/>
        <end position="100"/>
    </location>
</feature>
<keyword evidence="2 6" id="KW-0812">Transmembrane</keyword>
<dbReference type="GO" id="GO:0005886">
    <property type="term" value="C:plasma membrane"/>
    <property type="evidence" value="ECO:0007669"/>
    <property type="project" value="TreeGrafter"/>
</dbReference>
<keyword evidence="5 6" id="KW-0472">Membrane</keyword>
<gene>
    <name evidence="8" type="ORF">FE782_06730</name>
</gene>
<feature type="domain" description="Cytochrome c assembly protein" evidence="7">
    <location>
        <begin position="78"/>
        <end position="205"/>
    </location>
</feature>
<keyword evidence="9" id="KW-1185">Reference proteome</keyword>
<dbReference type="InterPro" id="IPR002541">
    <property type="entry name" value="Cyt_c_assembly"/>
</dbReference>
<feature type="transmembrane region" description="Helical" evidence="6">
    <location>
        <begin position="51"/>
        <end position="72"/>
    </location>
</feature>
<comment type="caution">
    <text evidence="8">The sequence shown here is derived from an EMBL/GenBank/DDBJ whole genome shotgun (WGS) entry which is preliminary data.</text>
</comment>
<sequence length="415" mass="46229">MSLYDISNTALVIALFTYIASFVMFTISITGRSFGGAEAGAARSAARGRRAFAVAMIGLGLHLIFFVLRWIANRHIPVSNLFEFMTFLAMMIVVAFAIIYRIYRKPLLGAFATPVAFIILAYAMVFPWEAQPLIPSLNSYWLYIHVTTAATGEAFFAVAFAAGLMYLLRVVDYDAKGRRATLQKAGIEFTLFSVLIVVGFILAAFTFRGMGYEAAFVGQQTVEGQTTEVTVEYTMPPIYSPHGYELVAMDSFLGSERPLMTAPEWMKGVNAGRKLNTAVWSVLFGIALYAILRLAFRKPLGRVIHPRLAGIDPEDIDEITYRAVAIGFPIFTLGALIFAMIWAHIAWNRFWGWDPKEVWALVTWLFYSVYLHLRLGRGWQGNRSAWLAVIGFIVVMFTLIGVNLIIAGLHSYAGV</sequence>
<dbReference type="RefSeq" id="WP_138193298.1">
    <property type="nucleotide sequence ID" value="NZ_VCIW01000003.1"/>
</dbReference>
<comment type="subcellular location">
    <subcellularLocation>
        <location evidence="1">Membrane</location>
        <topology evidence="1">Multi-pass membrane protein</topology>
    </subcellularLocation>
</comment>
<keyword evidence="3" id="KW-0201">Cytochrome c-type biogenesis</keyword>
<evidence type="ECO:0000313" key="9">
    <source>
        <dbReference type="Proteomes" id="UP000309676"/>
    </source>
</evidence>
<dbReference type="Proteomes" id="UP000309676">
    <property type="component" value="Unassembled WGS sequence"/>
</dbReference>
<keyword evidence="4 6" id="KW-1133">Transmembrane helix</keyword>